<dbReference type="Pfam" id="PF01189">
    <property type="entry name" value="Methyltr_RsmB-F"/>
    <property type="match status" value="1"/>
</dbReference>
<dbReference type="OrthoDB" id="6093671at2759"/>
<dbReference type="Pfam" id="PF25376">
    <property type="entry name" value="Pre-PUA_NSUN2"/>
    <property type="match status" value="1"/>
</dbReference>
<reference evidence="13 14" key="1">
    <citation type="submission" date="2014-04" db="EMBL/GenBank/DDBJ databases">
        <authorList>
            <consortium name="DOE Joint Genome Institute"/>
            <person name="Kuo A."/>
            <person name="Ruytinx J."/>
            <person name="Rineau F."/>
            <person name="Colpaert J."/>
            <person name="Kohler A."/>
            <person name="Nagy L.G."/>
            <person name="Floudas D."/>
            <person name="Copeland A."/>
            <person name="Barry K.W."/>
            <person name="Cichocki N."/>
            <person name="Veneault-Fourrey C."/>
            <person name="LaButti K."/>
            <person name="Lindquist E.A."/>
            <person name="Lipzen A."/>
            <person name="Lundell T."/>
            <person name="Morin E."/>
            <person name="Murat C."/>
            <person name="Sun H."/>
            <person name="Tunlid A."/>
            <person name="Henrissat B."/>
            <person name="Grigoriev I.V."/>
            <person name="Hibbett D.S."/>
            <person name="Martin F."/>
            <person name="Nordberg H.P."/>
            <person name="Cantor M.N."/>
            <person name="Hua S.X."/>
        </authorList>
    </citation>
    <scope>NUCLEOTIDE SEQUENCE [LARGE SCALE GENOMIC DNA]</scope>
    <source>
        <strain evidence="13 14">UH-Slu-Lm8-n1</strain>
    </source>
</reference>
<feature type="compositionally biased region" description="Acidic residues" evidence="11">
    <location>
        <begin position="742"/>
        <end position="766"/>
    </location>
</feature>
<proteinExistence type="inferred from homology"/>
<dbReference type="PANTHER" id="PTHR22808">
    <property type="entry name" value="NCL1 YEAST -RELATED NOL1/NOP2/FMU SUN DOMAIN-CONTAINING"/>
    <property type="match status" value="1"/>
</dbReference>
<evidence type="ECO:0000259" key="12">
    <source>
        <dbReference type="PROSITE" id="PS51686"/>
    </source>
</evidence>
<dbReference type="Gene3D" id="3.40.50.150">
    <property type="entry name" value="Vaccinia Virus protein VP39"/>
    <property type="match status" value="1"/>
</dbReference>
<keyword evidence="8 10" id="KW-0694">RNA-binding</keyword>
<protein>
    <recommendedName>
        <fullName evidence="12">SAM-dependent MTase RsmB/NOP-type domain-containing protein</fullName>
    </recommendedName>
</protein>
<evidence type="ECO:0000313" key="13">
    <source>
        <dbReference type="EMBL" id="KIK44209.1"/>
    </source>
</evidence>
<dbReference type="GO" id="GO:0000049">
    <property type="term" value="F:tRNA binding"/>
    <property type="evidence" value="ECO:0007669"/>
    <property type="project" value="UniProtKB-KW"/>
</dbReference>
<dbReference type="FunCoup" id="A0A0D0B2G4">
    <property type="interactions" value="965"/>
</dbReference>
<feature type="compositionally biased region" description="Basic residues" evidence="11">
    <location>
        <begin position="1"/>
        <end position="14"/>
    </location>
</feature>
<feature type="region of interest" description="Disordered" evidence="11">
    <location>
        <begin position="1"/>
        <end position="27"/>
    </location>
</feature>
<keyword evidence="9" id="KW-0539">Nucleus</keyword>
<feature type="compositionally biased region" description="Basic and acidic residues" evidence="11">
    <location>
        <begin position="15"/>
        <end position="27"/>
    </location>
</feature>
<name>A0A0D0B2G4_9AGAM</name>
<keyword evidence="4 10" id="KW-0489">Methyltransferase</keyword>
<dbReference type="InterPro" id="IPR023267">
    <property type="entry name" value="RCMT"/>
</dbReference>
<comment type="subcellular location">
    <subcellularLocation>
        <location evidence="1">Nucleus</location>
    </subcellularLocation>
</comment>
<dbReference type="GO" id="GO:0030488">
    <property type="term" value="P:tRNA methylation"/>
    <property type="evidence" value="ECO:0007669"/>
    <property type="project" value="TreeGrafter"/>
</dbReference>
<dbReference type="EMBL" id="KN835195">
    <property type="protein sequence ID" value="KIK44209.1"/>
    <property type="molecule type" value="Genomic_DNA"/>
</dbReference>
<feature type="region of interest" description="Disordered" evidence="11">
    <location>
        <begin position="721"/>
        <end position="766"/>
    </location>
</feature>
<keyword evidence="3" id="KW-0820">tRNA-binding</keyword>
<feature type="active site" description="Nucleophile" evidence="10">
    <location>
        <position position="320"/>
    </location>
</feature>
<dbReference type="PROSITE" id="PS51686">
    <property type="entry name" value="SAM_MT_RSMB_NOP"/>
    <property type="match status" value="1"/>
</dbReference>
<evidence type="ECO:0000256" key="3">
    <source>
        <dbReference type="ARBA" id="ARBA00022555"/>
    </source>
</evidence>
<dbReference type="HOGENOM" id="CLU_005316_4_2_1"/>
<dbReference type="SUPFAM" id="SSF53335">
    <property type="entry name" value="S-adenosyl-L-methionine-dependent methyltransferases"/>
    <property type="match status" value="1"/>
</dbReference>
<feature type="binding site" evidence="10">
    <location>
        <position position="267"/>
    </location>
    <ligand>
        <name>S-adenosyl-L-methionine</name>
        <dbReference type="ChEBI" id="CHEBI:59789"/>
    </ligand>
</feature>
<dbReference type="InParanoid" id="A0A0D0B2G4"/>
<feature type="compositionally biased region" description="Polar residues" evidence="11">
    <location>
        <begin position="729"/>
        <end position="739"/>
    </location>
</feature>
<feature type="binding site" evidence="10">
    <location>
        <position position="205"/>
    </location>
    <ligand>
        <name>S-adenosyl-L-methionine</name>
        <dbReference type="ChEBI" id="CHEBI:59789"/>
    </ligand>
</feature>
<dbReference type="PANTHER" id="PTHR22808:SF1">
    <property type="entry name" value="RNA CYTOSINE-C(5)-METHYLTRANSFERASE NSUN2-RELATED"/>
    <property type="match status" value="1"/>
</dbReference>
<accession>A0A0D0B2G4</accession>
<comment type="similarity">
    <text evidence="2 10">Belongs to the class I-like SAM-binding methyltransferase superfamily. RsmB/NOP family.</text>
</comment>
<organism evidence="13 14">
    <name type="scientific">Suillus luteus UH-Slu-Lm8-n1</name>
    <dbReference type="NCBI Taxonomy" id="930992"/>
    <lineage>
        <taxon>Eukaryota</taxon>
        <taxon>Fungi</taxon>
        <taxon>Dikarya</taxon>
        <taxon>Basidiomycota</taxon>
        <taxon>Agaricomycotina</taxon>
        <taxon>Agaricomycetes</taxon>
        <taxon>Agaricomycetidae</taxon>
        <taxon>Boletales</taxon>
        <taxon>Suillineae</taxon>
        <taxon>Suillaceae</taxon>
        <taxon>Suillus</taxon>
    </lineage>
</organism>
<keyword evidence="6 10" id="KW-0949">S-adenosyl-L-methionine</keyword>
<feature type="binding site" evidence="10">
    <location>
        <begin position="171"/>
        <end position="177"/>
    </location>
    <ligand>
        <name>S-adenosyl-L-methionine</name>
        <dbReference type="ChEBI" id="CHEBI:59789"/>
    </ligand>
</feature>
<evidence type="ECO:0000256" key="6">
    <source>
        <dbReference type="ARBA" id="ARBA00022691"/>
    </source>
</evidence>
<evidence type="ECO:0000256" key="1">
    <source>
        <dbReference type="ARBA" id="ARBA00004123"/>
    </source>
</evidence>
<feature type="region of interest" description="Disordered" evidence="11">
    <location>
        <begin position="466"/>
        <end position="488"/>
    </location>
</feature>
<keyword evidence="14" id="KW-1185">Reference proteome</keyword>
<dbReference type="GO" id="GO:0005634">
    <property type="term" value="C:nucleus"/>
    <property type="evidence" value="ECO:0007669"/>
    <property type="project" value="UniProtKB-SubCell"/>
</dbReference>
<evidence type="ECO:0000256" key="10">
    <source>
        <dbReference type="PROSITE-ProRule" id="PRU01023"/>
    </source>
</evidence>
<dbReference type="InterPro" id="IPR001678">
    <property type="entry name" value="MeTrfase_RsmB-F_NOP2_dom"/>
</dbReference>
<dbReference type="AlphaFoldDB" id="A0A0D0B2G4"/>
<evidence type="ECO:0000313" key="14">
    <source>
        <dbReference type="Proteomes" id="UP000054485"/>
    </source>
</evidence>
<dbReference type="Pfam" id="PF25378">
    <property type="entry name" value="PUA_NSUN2"/>
    <property type="match status" value="1"/>
</dbReference>
<dbReference type="InterPro" id="IPR057286">
    <property type="entry name" value="PUA_NSUN2"/>
</dbReference>
<feature type="domain" description="SAM-dependent MTase RsmB/NOP-type" evidence="12">
    <location>
        <begin position="53"/>
        <end position="433"/>
    </location>
</feature>
<dbReference type="PROSITE" id="PS01153">
    <property type="entry name" value="NOL1_NOP2_SUN"/>
    <property type="match status" value="1"/>
</dbReference>
<keyword evidence="5 10" id="KW-0808">Transferase</keyword>
<evidence type="ECO:0000256" key="5">
    <source>
        <dbReference type="ARBA" id="ARBA00022679"/>
    </source>
</evidence>
<sequence>MTRSKKRQRGGRAGKSRDDDDRGMLEKSDMKNERFTSYYKAQHIIPEEEWDQFIEALRRPLPTTFRIAGSREIAHALNDAIKKTYVPLLSDVVFEGDIVPPPSRIPWYPEDLAWQFNVSKKVLRKQQAFKKFHSFLVHETEVGNISRQEAVSMLPPLFLDVQPHHKVVDMCAAPGSKTAQLLEALHAQDTATATSIPPGLLIANDSDSKRAHLLIHQSARLPSPAFMVTNLDASIFPVLRLPAPTADPRRGVKKSSNQLLFDRILCDVPCSGDGTLRKNIGIWKRWQPMDGNGLHSLQTRILQRAMRMLEPDGRIVYSTCSLNPVENEAVIAAALNSNPDFQLIDVSAQLPELVRRPGISSWAPAVNRTINTTFKTWNAYNETLTEEQRADSKMSETHWPPINAESLQLQHCMRIYPHLQDTGGFFVAVLERKPRKSSHASVAVKRDAEEAEIPVPEAKKVKLDLDDLPESQPSASFPPTPMSEDDSSRPLVLDTVEADVQAVTDTKNTTFKGKPKLSDPSFKEMPYTFLEPNDPTLISCIDQLNLTTSFPSSNILVRNPEGDAVRSFYLTNDLVKSVVLNNDYTRMRLMTSGTKVITKQEAGRGLEAQFRVLGEGLPVVLPYIDPSVILDAEFATLKTLLMTYYPLCASFADPFRSVIENKSPGSHIVRFPAGGSNDSTLSHDLLLPLWKSNVSVTLMIDKKAKSALSLRLFGEDITTAARDGGKKAPQTSQLPQNTGDVVPDEGADNEDEDAILEDEGDNGAEQ</sequence>
<dbReference type="GO" id="GO:0016428">
    <property type="term" value="F:tRNA (cytidine-5-)-methyltransferase activity"/>
    <property type="evidence" value="ECO:0007669"/>
    <property type="project" value="InterPro"/>
</dbReference>
<dbReference type="InterPro" id="IPR029063">
    <property type="entry name" value="SAM-dependent_MTases_sf"/>
</dbReference>
<evidence type="ECO:0000256" key="4">
    <source>
        <dbReference type="ARBA" id="ARBA00022603"/>
    </source>
</evidence>
<dbReference type="Proteomes" id="UP000054485">
    <property type="component" value="Unassembled WGS sequence"/>
</dbReference>
<keyword evidence="7" id="KW-0819">tRNA processing</keyword>
<dbReference type="InterPro" id="IPR023270">
    <property type="entry name" value="RCMT_NCL1"/>
</dbReference>
<dbReference type="PRINTS" id="PR02011">
    <property type="entry name" value="RCMTNCL1"/>
</dbReference>
<evidence type="ECO:0000256" key="11">
    <source>
        <dbReference type="SAM" id="MobiDB-lite"/>
    </source>
</evidence>
<feature type="binding site" evidence="10">
    <location>
        <position position="232"/>
    </location>
    <ligand>
        <name>S-adenosyl-L-methionine</name>
        <dbReference type="ChEBI" id="CHEBI:59789"/>
    </ligand>
</feature>
<dbReference type="InterPro" id="IPR057285">
    <property type="entry name" value="Pre-PUA_NSUN2"/>
</dbReference>
<evidence type="ECO:0000256" key="2">
    <source>
        <dbReference type="ARBA" id="ARBA00007494"/>
    </source>
</evidence>
<dbReference type="InterPro" id="IPR049560">
    <property type="entry name" value="MeTrfase_RsmB-F_NOP2_cat"/>
</dbReference>
<dbReference type="STRING" id="930992.A0A0D0B2G4"/>
<dbReference type="GO" id="GO:0005737">
    <property type="term" value="C:cytoplasm"/>
    <property type="evidence" value="ECO:0007669"/>
    <property type="project" value="TreeGrafter"/>
</dbReference>
<evidence type="ECO:0000256" key="7">
    <source>
        <dbReference type="ARBA" id="ARBA00022694"/>
    </source>
</evidence>
<evidence type="ECO:0000256" key="9">
    <source>
        <dbReference type="ARBA" id="ARBA00023242"/>
    </source>
</evidence>
<evidence type="ECO:0000256" key="8">
    <source>
        <dbReference type="ARBA" id="ARBA00022884"/>
    </source>
</evidence>
<reference evidence="14" key="2">
    <citation type="submission" date="2015-01" db="EMBL/GenBank/DDBJ databases">
        <title>Evolutionary Origins and Diversification of the Mycorrhizal Mutualists.</title>
        <authorList>
            <consortium name="DOE Joint Genome Institute"/>
            <consortium name="Mycorrhizal Genomics Consortium"/>
            <person name="Kohler A."/>
            <person name="Kuo A."/>
            <person name="Nagy L.G."/>
            <person name="Floudas D."/>
            <person name="Copeland A."/>
            <person name="Barry K.W."/>
            <person name="Cichocki N."/>
            <person name="Veneault-Fourrey C."/>
            <person name="LaButti K."/>
            <person name="Lindquist E.A."/>
            <person name="Lipzen A."/>
            <person name="Lundell T."/>
            <person name="Morin E."/>
            <person name="Murat C."/>
            <person name="Riley R."/>
            <person name="Ohm R."/>
            <person name="Sun H."/>
            <person name="Tunlid A."/>
            <person name="Henrissat B."/>
            <person name="Grigoriev I.V."/>
            <person name="Hibbett D.S."/>
            <person name="Martin F."/>
        </authorList>
    </citation>
    <scope>NUCLEOTIDE SEQUENCE [LARGE SCALE GENOMIC DNA]</scope>
    <source>
        <strain evidence="14">UH-Slu-Lm8-n1</strain>
    </source>
</reference>
<gene>
    <name evidence="13" type="ORF">CY34DRAFT_802908</name>
</gene>
<dbReference type="InterPro" id="IPR018314">
    <property type="entry name" value="RsmB/NOL1/NOP2-like_CS"/>
</dbReference>
<dbReference type="PRINTS" id="PR02008">
    <property type="entry name" value="RCMTFAMILY"/>
</dbReference>